<dbReference type="InterPro" id="IPR036457">
    <property type="entry name" value="PPM-type-like_dom_sf"/>
</dbReference>
<reference evidence="2" key="1">
    <citation type="submission" date="2023-12" db="EMBL/GenBank/DDBJ databases">
        <title>Genome assembly of Anisodus tanguticus.</title>
        <authorList>
            <person name="Wang Y.-J."/>
        </authorList>
    </citation>
    <scope>NUCLEOTIDE SEQUENCE</scope>
    <source>
        <strain evidence="2">KB-2021</strain>
        <tissue evidence="2">Leaf</tissue>
    </source>
</reference>
<evidence type="ECO:0000313" key="2">
    <source>
        <dbReference type="EMBL" id="KAK4346640.1"/>
    </source>
</evidence>
<dbReference type="PANTHER" id="PTHR47992">
    <property type="entry name" value="PROTEIN PHOSPHATASE"/>
    <property type="match status" value="1"/>
</dbReference>
<name>A0AAE1R703_9SOLA</name>
<evidence type="ECO:0000313" key="3">
    <source>
        <dbReference type="Proteomes" id="UP001291623"/>
    </source>
</evidence>
<protein>
    <recommendedName>
        <fullName evidence="1">PPM-type phosphatase domain-containing protein</fullName>
    </recommendedName>
</protein>
<dbReference type="InterPro" id="IPR015655">
    <property type="entry name" value="PP2C"/>
</dbReference>
<dbReference type="Proteomes" id="UP001291623">
    <property type="component" value="Unassembled WGS sequence"/>
</dbReference>
<dbReference type="InterPro" id="IPR001932">
    <property type="entry name" value="PPM-type_phosphatase-like_dom"/>
</dbReference>
<comment type="caution">
    <text evidence="2">The sequence shown here is derived from an EMBL/GenBank/DDBJ whole genome shotgun (WGS) entry which is preliminary data.</text>
</comment>
<dbReference type="SUPFAM" id="SSF81606">
    <property type="entry name" value="PP2C-like"/>
    <property type="match status" value="1"/>
</dbReference>
<feature type="domain" description="PPM-type phosphatase" evidence="1">
    <location>
        <begin position="27"/>
        <end position="332"/>
    </location>
</feature>
<dbReference type="PROSITE" id="PS51746">
    <property type="entry name" value="PPM_2"/>
    <property type="match status" value="1"/>
</dbReference>
<dbReference type="GO" id="GO:0004722">
    <property type="term" value="F:protein serine/threonine phosphatase activity"/>
    <property type="evidence" value="ECO:0007669"/>
    <property type="project" value="InterPro"/>
</dbReference>
<dbReference type="AlphaFoldDB" id="A0AAE1R703"/>
<dbReference type="EMBL" id="JAVYJV010000018">
    <property type="protein sequence ID" value="KAK4346640.1"/>
    <property type="molecule type" value="Genomic_DNA"/>
</dbReference>
<proteinExistence type="predicted"/>
<evidence type="ECO:0000259" key="1">
    <source>
        <dbReference type="PROSITE" id="PS51746"/>
    </source>
</evidence>
<dbReference type="CDD" id="cd00143">
    <property type="entry name" value="PP2Cc"/>
    <property type="match status" value="1"/>
</dbReference>
<accession>A0AAE1R703</accession>
<organism evidence="2 3">
    <name type="scientific">Anisodus tanguticus</name>
    <dbReference type="NCBI Taxonomy" id="243964"/>
    <lineage>
        <taxon>Eukaryota</taxon>
        <taxon>Viridiplantae</taxon>
        <taxon>Streptophyta</taxon>
        <taxon>Embryophyta</taxon>
        <taxon>Tracheophyta</taxon>
        <taxon>Spermatophyta</taxon>
        <taxon>Magnoliopsida</taxon>
        <taxon>eudicotyledons</taxon>
        <taxon>Gunneridae</taxon>
        <taxon>Pentapetalae</taxon>
        <taxon>asterids</taxon>
        <taxon>lamiids</taxon>
        <taxon>Solanales</taxon>
        <taxon>Solanaceae</taxon>
        <taxon>Solanoideae</taxon>
        <taxon>Hyoscyameae</taxon>
        <taxon>Anisodus</taxon>
    </lineage>
</organism>
<gene>
    <name evidence="2" type="ORF">RND71_032979</name>
</gene>
<dbReference type="Pfam" id="PF00481">
    <property type="entry name" value="PP2C"/>
    <property type="match status" value="1"/>
</dbReference>
<dbReference type="SMART" id="SM00332">
    <property type="entry name" value="PP2Cc"/>
    <property type="match status" value="1"/>
</dbReference>
<keyword evidence="3" id="KW-1185">Reference proteome</keyword>
<dbReference type="Gene3D" id="3.60.40.10">
    <property type="entry name" value="PPM-type phosphatase domain"/>
    <property type="match status" value="1"/>
</dbReference>
<sequence length="332" mass="36519">MFSSCFGGGDGDGLLWHMDLKQHATGDHSVAVVQANSLLEDQAQVFTTPAATYVGVYDGLDGPQASRFINNNLFPQLQSTSLNSYLPIHTISLEFLIACIVFDFLVISDIVELALEGGGLSEDVIRKAFDAIEEGFLHLLEQFQKIKLYVANLGDSRAVLGRRVENGQTGDSAVVVAERLSIDHNVGVEEVRKEVEALHPDDSHIVVYTRGVWRIKGIIQVSRSIGDVYLKKPEFSRDPLFIQYGYPIPLKRAVISAEPSILIRKIRPEDLFLIFASDGLWEQLSDEAAVDIVLKNPRAASTNPHVLYRLIISVNSTPVSPGNSKTISKSCS</sequence>